<name>A0A839RHT3_9ACTN</name>
<comment type="caution">
    <text evidence="2">The sequence shown here is derived from an EMBL/GenBank/DDBJ whole genome shotgun (WGS) entry which is preliminary data.</text>
</comment>
<evidence type="ECO:0000313" key="2">
    <source>
        <dbReference type="EMBL" id="MBB3036332.1"/>
    </source>
</evidence>
<dbReference type="Proteomes" id="UP000567922">
    <property type="component" value="Unassembled WGS sequence"/>
</dbReference>
<evidence type="ECO:0000256" key="1">
    <source>
        <dbReference type="SAM" id="MobiDB-lite"/>
    </source>
</evidence>
<dbReference type="EMBL" id="JACHWS010000001">
    <property type="protein sequence ID" value="MBB3036332.1"/>
    <property type="molecule type" value="Genomic_DNA"/>
</dbReference>
<protein>
    <submittedName>
        <fullName evidence="2">Uncharacterized protein</fullName>
    </submittedName>
</protein>
<accession>A0A839RHT3</accession>
<dbReference type="AlphaFoldDB" id="A0A839RHT3"/>
<organism evidence="2 3">
    <name type="scientific">Hoyosella altamirensis</name>
    <dbReference type="NCBI Taxonomy" id="616997"/>
    <lineage>
        <taxon>Bacteria</taxon>
        <taxon>Bacillati</taxon>
        <taxon>Actinomycetota</taxon>
        <taxon>Actinomycetes</taxon>
        <taxon>Mycobacteriales</taxon>
        <taxon>Hoyosellaceae</taxon>
        <taxon>Hoyosella</taxon>
    </lineage>
</organism>
<evidence type="ECO:0000313" key="3">
    <source>
        <dbReference type="Proteomes" id="UP000567922"/>
    </source>
</evidence>
<feature type="region of interest" description="Disordered" evidence="1">
    <location>
        <begin position="16"/>
        <end position="78"/>
    </location>
</feature>
<feature type="compositionally biased region" description="Polar residues" evidence="1">
    <location>
        <begin position="33"/>
        <end position="46"/>
    </location>
</feature>
<keyword evidence="3" id="KW-1185">Reference proteome</keyword>
<gene>
    <name evidence="2" type="ORF">FHU29_000766</name>
</gene>
<sequence>MSLQVLFWSAMRHNSMVPGAARPAEHQGDRVNRSSSARLQSRTNSRAGAHRNQAPRHAGAEPVRGTHRWCIHGNPQCE</sequence>
<proteinExistence type="predicted"/>
<feature type="compositionally biased region" description="Basic and acidic residues" evidence="1">
    <location>
        <begin position="23"/>
        <end position="32"/>
    </location>
</feature>
<reference evidence="2 3" key="1">
    <citation type="submission" date="2020-08" db="EMBL/GenBank/DDBJ databases">
        <title>Sequencing the genomes of 1000 actinobacteria strains.</title>
        <authorList>
            <person name="Klenk H.-P."/>
        </authorList>
    </citation>
    <scope>NUCLEOTIDE SEQUENCE [LARGE SCALE GENOMIC DNA]</scope>
    <source>
        <strain evidence="2 3">DSM 45258</strain>
    </source>
</reference>